<evidence type="ECO:0000313" key="6">
    <source>
        <dbReference type="Proteomes" id="UP000230842"/>
    </source>
</evidence>
<accession>A0A2M9BII8</accession>
<keyword evidence="6" id="KW-1185">Reference proteome</keyword>
<dbReference type="InterPro" id="IPR018060">
    <property type="entry name" value="HTH_AraC"/>
</dbReference>
<dbReference type="Pfam" id="PF12833">
    <property type="entry name" value="HTH_18"/>
    <property type="match status" value="1"/>
</dbReference>
<reference evidence="5 6" key="1">
    <citation type="submission" date="2017-11" db="EMBL/GenBank/DDBJ databases">
        <title>Genomic Encyclopedia of Archaeal and Bacterial Type Strains, Phase II (KMG-II): From Individual Species to Whole Genera.</title>
        <authorList>
            <person name="Goeker M."/>
        </authorList>
    </citation>
    <scope>NUCLEOTIDE SEQUENCE [LARGE SCALE GENOMIC DNA]</scope>
    <source>
        <strain evidence="5 6">DSM 27763</strain>
    </source>
</reference>
<keyword evidence="3" id="KW-0804">Transcription</keyword>
<evidence type="ECO:0000259" key="4">
    <source>
        <dbReference type="PROSITE" id="PS01124"/>
    </source>
</evidence>
<dbReference type="PANTHER" id="PTHR46796">
    <property type="entry name" value="HTH-TYPE TRANSCRIPTIONAL ACTIVATOR RHAS-RELATED"/>
    <property type="match status" value="1"/>
</dbReference>
<organism evidence="5 6">
    <name type="scientific">Mumia flava</name>
    <dbReference type="NCBI Taxonomy" id="1348852"/>
    <lineage>
        <taxon>Bacteria</taxon>
        <taxon>Bacillati</taxon>
        <taxon>Actinomycetota</taxon>
        <taxon>Actinomycetes</taxon>
        <taxon>Propionibacteriales</taxon>
        <taxon>Nocardioidaceae</taxon>
        <taxon>Mumia</taxon>
    </lineage>
</organism>
<evidence type="ECO:0000256" key="1">
    <source>
        <dbReference type="ARBA" id="ARBA00023015"/>
    </source>
</evidence>
<dbReference type="EMBL" id="PGEZ01000001">
    <property type="protein sequence ID" value="PJJ57753.1"/>
    <property type="molecule type" value="Genomic_DNA"/>
</dbReference>
<proteinExistence type="predicted"/>
<name>A0A2M9BII8_9ACTN</name>
<keyword evidence="2 5" id="KW-0238">DNA-binding</keyword>
<dbReference type="Proteomes" id="UP000230842">
    <property type="component" value="Unassembled WGS sequence"/>
</dbReference>
<dbReference type="SUPFAM" id="SSF46689">
    <property type="entry name" value="Homeodomain-like"/>
    <property type="match status" value="1"/>
</dbReference>
<dbReference type="AlphaFoldDB" id="A0A2M9BII8"/>
<sequence length="277" mass="30252">MDRRNATSTSAGILRPEQFARYASLTRVACDPALEPWVENTWHLRWDLPAGTQFVSQTLPHPACTLSVELGHPRAGLPDDRVVVTGVVTRRFDVTLARSGWVLGVKFRPGGLAALAGIDVAGLTDRVVPAAGILPDAVVAGMRLLTDTDEPGAAAAKADRALLGMGDDVRDRSYDVVLRLIDDMLGDRSIVRVSQLEERHGLSTRQIQRLFSRYVGTTPKWVLGRYRMHDVVTALDDGYDGSLADLAAAYGWYDQAHFARDFTALVGVPPSSYRDRG</sequence>
<evidence type="ECO:0000256" key="2">
    <source>
        <dbReference type="ARBA" id="ARBA00023125"/>
    </source>
</evidence>
<dbReference type="GO" id="GO:0003700">
    <property type="term" value="F:DNA-binding transcription factor activity"/>
    <property type="evidence" value="ECO:0007669"/>
    <property type="project" value="InterPro"/>
</dbReference>
<dbReference type="Pfam" id="PF20240">
    <property type="entry name" value="DUF6597"/>
    <property type="match status" value="1"/>
</dbReference>
<dbReference type="InterPro" id="IPR046532">
    <property type="entry name" value="DUF6597"/>
</dbReference>
<dbReference type="GO" id="GO:0043565">
    <property type="term" value="F:sequence-specific DNA binding"/>
    <property type="evidence" value="ECO:0007669"/>
    <property type="project" value="InterPro"/>
</dbReference>
<feature type="domain" description="HTH araC/xylS-type" evidence="4">
    <location>
        <begin position="175"/>
        <end position="276"/>
    </location>
</feature>
<dbReference type="SMART" id="SM00342">
    <property type="entry name" value="HTH_ARAC"/>
    <property type="match status" value="1"/>
</dbReference>
<dbReference type="Gene3D" id="1.10.10.60">
    <property type="entry name" value="Homeodomain-like"/>
    <property type="match status" value="1"/>
</dbReference>
<dbReference type="PROSITE" id="PS01124">
    <property type="entry name" value="HTH_ARAC_FAMILY_2"/>
    <property type="match status" value="1"/>
</dbReference>
<keyword evidence="1" id="KW-0805">Transcription regulation</keyword>
<gene>
    <name evidence="5" type="ORF">CLV56_1991</name>
</gene>
<evidence type="ECO:0000256" key="3">
    <source>
        <dbReference type="ARBA" id="ARBA00023163"/>
    </source>
</evidence>
<dbReference type="InterPro" id="IPR050204">
    <property type="entry name" value="AraC_XylS_family_regulators"/>
</dbReference>
<comment type="caution">
    <text evidence="5">The sequence shown here is derived from an EMBL/GenBank/DDBJ whole genome shotgun (WGS) entry which is preliminary data.</text>
</comment>
<protein>
    <submittedName>
        <fullName evidence="5">AraC-like DNA-binding protein</fullName>
    </submittedName>
</protein>
<dbReference type="InterPro" id="IPR009057">
    <property type="entry name" value="Homeodomain-like_sf"/>
</dbReference>
<evidence type="ECO:0000313" key="5">
    <source>
        <dbReference type="EMBL" id="PJJ57753.1"/>
    </source>
</evidence>